<comment type="pathway">
    <text evidence="9">Cofactor biosynthesis; coenzyme A biosynthesis; CoA from (R)-pantothenate: step 4/5.</text>
</comment>
<comment type="catalytic activity">
    <reaction evidence="8 9">
        <text>(R)-4'-phosphopantetheine + ATP + H(+) = 3'-dephospho-CoA + diphosphate</text>
        <dbReference type="Rhea" id="RHEA:19801"/>
        <dbReference type="ChEBI" id="CHEBI:15378"/>
        <dbReference type="ChEBI" id="CHEBI:30616"/>
        <dbReference type="ChEBI" id="CHEBI:33019"/>
        <dbReference type="ChEBI" id="CHEBI:57328"/>
        <dbReference type="ChEBI" id="CHEBI:61723"/>
        <dbReference type="EC" id="2.7.7.3"/>
    </reaction>
</comment>
<keyword evidence="4 9" id="KW-0547">Nucleotide-binding</keyword>
<dbReference type="InterPro" id="IPR014729">
    <property type="entry name" value="Rossmann-like_a/b/a_fold"/>
</dbReference>
<dbReference type="CDD" id="cd02163">
    <property type="entry name" value="PPAT"/>
    <property type="match status" value="1"/>
</dbReference>
<dbReference type="RefSeq" id="WP_213162872.1">
    <property type="nucleotide sequence ID" value="NZ_CP058214.1"/>
</dbReference>
<feature type="domain" description="Cytidyltransferase-like" evidence="10">
    <location>
        <begin position="5"/>
        <end position="138"/>
    </location>
</feature>
<dbReference type="EMBL" id="CP058214">
    <property type="protein sequence ID" value="QPC41652.1"/>
    <property type="molecule type" value="Genomic_DNA"/>
</dbReference>
<feature type="binding site" evidence="9">
    <location>
        <position position="41"/>
    </location>
    <ligand>
        <name>substrate</name>
    </ligand>
</feature>
<sequence>MRTGFYPGSFDPVTNGHIDVIARAARLVDRLVLGVGVHHGKTALLPASDRVALLEEVCVPLGQTAGCDIEVATFDTLAVEAARSQGAHVMVRGLRDASDFDYEVQMAQMNAAMAGDVETIFLAASPDTRMIASSLVKQIARMGGDISPFVPDIVRRRIDAALDRA</sequence>
<feature type="binding site" evidence="9">
    <location>
        <position position="92"/>
    </location>
    <ligand>
        <name>substrate</name>
    </ligand>
</feature>
<keyword evidence="12" id="KW-1185">Reference proteome</keyword>
<evidence type="ECO:0000256" key="2">
    <source>
        <dbReference type="ARBA" id="ARBA00022679"/>
    </source>
</evidence>
<dbReference type="InterPro" id="IPR001980">
    <property type="entry name" value="PPAT"/>
</dbReference>
<dbReference type="EC" id="2.7.7.3" evidence="9"/>
<dbReference type="PANTHER" id="PTHR21342">
    <property type="entry name" value="PHOSPHOPANTETHEINE ADENYLYLTRANSFERASE"/>
    <property type="match status" value="1"/>
</dbReference>
<accession>A0A7S8HAJ6</accession>
<evidence type="ECO:0000256" key="5">
    <source>
        <dbReference type="ARBA" id="ARBA00022840"/>
    </source>
</evidence>
<evidence type="ECO:0000256" key="4">
    <source>
        <dbReference type="ARBA" id="ARBA00022741"/>
    </source>
</evidence>
<dbReference type="GO" id="GO:0005737">
    <property type="term" value="C:cytoplasm"/>
    <property type="evidence" value="ECO:0007669"/>
    <property type="project" value="UniProtKB-SubCell"/>
</dbReference>
<comment type="function">
    <text evidence="9">Reversibly transfers an adenylyl group from ATP to 4'-phosphopantetheine, yielding dephospho-CoA (dPCoA) and pyrophosphate.</text>
</comment>
<evidence type="ECO:0000259" key="10">
    <source>
        <dbReference type="Pfam" id="PF01467"/>
    </source>
</evidence>
<dbReference type="AlphaFoldDB" id="A0A7S8HAJ6"/>
<evidence type="ECO:0000313" key="11">
    <source>
        <dbReference type="EMBL" id="QPC41652.1"/>
    </source>
</evidence>
<dbReference type="SUPFAM" id="SSF52374">
    <property type="entry name" value="Nucleotidylyl transferase"/>
    <property type="match status" value="1"/>
</dbReference>
<gene>
    <name evidence="9 11" type="primary">coaD</name>
    <name evidence="11" type="ORF">HW532_02275</name>
</gene>
<dbReference type="NCBIfam" id="TIGR01510">
    <property type="entry name" value="coaD_prev_kdtB"/>
    <property type="match status" value="1"/>
</dbReference>
<comment type="cofactor">
    <cofactor evidence="9">
        <name>Mg(2+)</name>
        <dbReference type="ChEBI" id="CHEBI:18420"/>
    </cofactor>
</comment>
<keyword evidence="2 9" id="KW-0808">Transferase</keyword>
<dbReference type="PRINTS" id="PR01020">
    <property type="entry name" value="LPSBIOSNTHSS"/>
</dbReference>
<dbReference type="UniPathway" id="UPA00241">
    <property type="reaction ID" value="UER00355"/>
</dbReference>
<dbReference type="GO" id="GO:0005524">
    <property type="term" value="F:ATP binding"/>
    <property type="evidence" value="ECO:0007669"/>
    <property type="project" value="UniProtKB-KW"/>
</dbReference>
<keyword evidence="5 9" id="KW-0067">ATP-binding</keyword>
<comment type="subunit">
    <text evidence="9">Homohexamer.</text>
</comment>
<evidence type="ECO:0000313" key="12">
    <source>
        <dbReference type="Proteomes" id="UP000593594"/>
    </source>
</evidence>
<dbReference type="KEGG" id="kmn:HW532_02275"/>
<feature type="binding site" evidence="9">
    <location>
        <position position="103"/>
    </location>
    <ligand>
        <name>ATP</name>
        <dbReference type="ChEBI" id="CHEBI:30616"/>
    </ligand>
</feature>
<evidence type="ECO:0000256" key="9">
    <source>
        <dbReference type="HAMAP-Rule" id="MF_00151"/>
    </source>
</evidence>
<dbReference type="InterPro" id="IPR004821">
    <property type="entry name" value="Cyt_trans-like"/>
</dbReference>
<dbReference type="PANTHER" id="PTHR21342:SF1">
    <property type="entry name" value="PHOSPHOPANTETHEINE ADENYLYLTRANSFERASE"/>
    <property type="match status" value="1"/>
</dbReference>
<feature type="binding site" evidence="9">
    <location>
        <begin position="128"/>
        <end position="134"/>
    </location>
    <ligand>
        <name>ATP</name>
        <dbReference type="ChEBI" id="CHEBI:30616"/>
    </ligand>
</feature>
<feature type="binding site" evidence="9">
    <location>
        <begin position="9"/>
        <end position="10"/>
    </location>
    <ligand>
        <name>ATP</name>
        <dbReference type="ChEBI" id="CHEBI:30616"/>
    </ligand>
</feature>
<feature type="binding site" evidence="9">
    <location>
        <position position="78"/>
    </location>
    <ligand>
        <name>substrate</name>
    </ligand>
</feature>
<dbReference type="Pfam" id="PF01467">
    <property type="entry name" value="CTP_transf_like"/>
    <property type="match status" value="1"/>
</dbReference>
<feature type="binding site" evidence="9">
    <location>
        <begin position="93"/>
        <end position="95"/>
    </location>
    <ligand>
        <name>ATP</name>
        <dbReference type="ChEBI" id="CHEBI:30616"/>
    </ligand>
</feature>
<dbReference type="Proteomes" id="UP000593594">
    <property type="component" value="Chromosome"/>
</dbReference>
<keyword evidence="6 9" id="KW-0460">Magnesium</keyword>
<reference evidence="11 12" key="1">
    <citation type="submission" date="2020-06" db="EMBL/GenBank/DDBJ databases">
        <title>Genome sequence of 2 isolates from Red Sea Mangroves.</title>
        <authorList>
            <person name="Sefrji F."/>
            <person name="Michoud G."/>
            <person name="Merlino G."/>
            <person name="Daffonchio D."/>
        </authorList>
    </citation>
    <scope>NUCLEOTIDE SEQUENCE [LARGE SCALE GENOMIC DNA]</scope>
    <source>
        <strain evidence="11 12">R1DC25</strain>
    </source>
</reference>
<evidence type="ECO:0000256" key="1">
    <source>
        <dbReference type="ARBA" id="ARBA00022490"/>
    </source>
</evidence>
<feature type="binding site" evidence="9">
    <location>
        <position position="17"/>
    </location>
    <ligand>
        <name>ATP</name>
        <dbReference type="ChEBI" id="CHEBI:30616"/>
    </ligand>
</feature>
<evidence type="ECO:0000256" key="8">
    <source>
        <dbReference type="ARBA" id="ARBA00029346"/>
    </source>
</evidence>
<dbReference type="HAMAP" id="MF_00151">
    <property type="entry name" value="PPAT_bact"/>
    <property type="match status" value="1"/>
</dbReference>
<dbReference type="NCBIfam" id="TIGR00125">
    <property type="entry name" value="cyt_tran_rel"/>
    <property type="match status" value="1"/>
</dbReference>
<feature type="site" description="Transition state stabilizer" evidence="9">
    <location>
        <position position="17"/>
    </location>
</feature>
<feature type="binding site" evidence="9">
    <location>
        <position position="9"/>
    </location>
    <ligand>
        <name>substrate</name>
    </ligand>
</feature>
<protein>
    <recommendedName>
        <fullName evidence="9">Phosphopantetheine adenylyltransferase</fullName>
        <ecNumber evidence="9">2.7.7.3</ecNumber>
    </recommendedName>
    <alternativeName>
        <fullName evidence="9">Dephospho-CoA pyrophosphorylase</fullName>
    </alternativeName>
    <alternativeName>
        <fullName evidence="9">Pantetheine-phosphate adenylyltransferase</fullName>
        <shortName evidence="9">PPAT</shortName>
    </alternativeName>
</protein>
<proteinExistence type="inferred from homology"/>
<keyword evidence="1 9" id="KW-0963">Cytoplasm</keyword>
<organism evidence="11 12">
    <name type="scientific">Kaustia mangrovi</name>
    <dbReference type="NCBI Taxonomy" id="2593653"/>
    <lineage>
        <taxon>Bacteria</taxon>
        <taxon>Pseudomonadati</taxon>
        <taxon>Pseudomonadota</taxon>
        <taxon>Alphaproteobacteria</taxon>
        <taxon>Hyphomicrobiales</taxon>
        <taxon>Parvibaculaceae</taxon>
        <taxon>Kaustia</taxon>
    </lineage>
</organism>
<comment type="similarity">
    <text evidence="9">Belongs to the bacterial CoaD family.</text>
</comment>
<evidence type="ECO:0000256" key="6">
    <source>
        <dbReference type="ARBA" id="ARBA00022842"/>
    </source>
</evidence>
<name>A0A7S8HAJ6_9HYPH</name>
<keyword evidence="3 9" id="KW-0548">Nucleotidyltransferase</keyword>
<dbReference type="Gene3D" id="3.40.50.620">
    <property type="entry name" value="HUPs"/>
    <property type="match status" value="1"/>
</dbReference>
<evidence type="ECO:0000256" key="7">
    <source>
        <dbReference type="ARBA" id="ARBA00022993"/>
    </source>
</evidence>
<dbReference type="GO" id="GO:0004595">
    <property type="term" value="F:pantetheine-phosphate adenylyltransferase activity"/>
    <property type="evidence" value="ECO:0007669"/>
    <property type="project" value="UniProtKB-UniRule"/>
</dbReference>
<dbReference type="GO" id="GO:0015937">
    <property type="term" value="P:coenzyme A biosynthetic process"/>
    <property type="evidence" value="ECO:0007669"/>
    <property type="project" value="UniProtKB-UniRule"/>
</dbReference>
<keyword evidence="7 9" id="KW-0173">Coenzyme A biosynthesis</keyword>
<evidence type="ECO:0000256" key="3">
    <source>
        <dbReference type="ARBA" id="ARBA00022695"/>
    </source>
</evidence>
<comment type="subcellular location">
    <subcellularLocation>
        <location evidence="9">Cytoplasm</location>
    </subcellularLocation>
</comment>